<keyword evidence="2" id="KW-1185">Reference proteome</keyword>
<proteinExistence type="predicted"/>
<name>A0A2T0PP68_9ACTN</name>
<accession>A0A2T0PP68</accession>
<gene>
    <name evidence="1" type="ORF">CLV72_11831</name>
</gene>
<organism evidence="1 2">
    <name type="scientific">Allonocardiopsis opalescens</name>
    <dbReference type="NCBI Taxonomy" id="1144618"/>
    <lineage>
        <taxon>Bacteria</taxon>
        <taxon>Bacillati</taxon>
        <taxon>Actinomycetota</taxon>
        <taxon>Actinomycetes</taxon>
        <taxon>Streptosporangiales</taxon>
        <taxon>Allonocardiopsis</taxon>
    </lineage>
</organism>
<evidence type="ECO:0000313" key="1">
    <source>
        <dbReference type="EMBL" id="PRX90693.1"/>
    </source>
</evidence>
<dbReference type="EMBL" id="PVZC01000018">
    <property type="protein sequence ID" value="PRX90693.1"/>
    <property type="molecule type" value="Genomic_DNA"/>
</dbReference>
<protein>
    <submittedName>
        <fullName evidence="1">Uncharacterized protein</fullName>
    </submittedName>
</protein>
<dbReference type="Proteomes" id="UP000237846">
    <property type="component" value="Unassembled WGS sequence"/>
</dbReference>
<evidence type="ECO:0000313" key="2">
    <source>
        <dbReference type="Proteomes" id="UP000237846"/>
    </source>
</evidence>
<dbReference type="RefSeq" id="WP_106253847.1">
    <property type="nucleotide sequence ID" value="NZ_PVZC01000018.1"/>
</dbReference>
<reference evidence="1 2" key="1">
    <citation type="submission" date="2018-03" db="EMBL/GenBank/DDBJ databases">
        <title>Genomic Encyclopedia of Archaeal and Bacterial Type Strains, Phase II (KMG-II): from individual species to whole genera.</title>
        <authorList>
            <person name="Goeker M."/>
        </authorList>
    </citation>
    <scope>NUCLEOTIDE SEQUENCE [LARGE SCALE GENOMIC DNA]</scope>
    <source>
        <strain evidence="1 2">DSM 45601</strain>
    </source>
</reference>
<comment type="caution">
    <text evidence="1">The sequence shown here is derived from an EMBL/GenBank/DDBJ whole genome shotgun (WGS) entry which is preliminary data.</text>
</comment>
<dbReference type="AlphaFoldDB" id="A0A2T0PP68"/>
<sequence>MAATQRDIRALAKAIIDIVDVPRAPYGDPDAREAELDLRRTRTSVILGALGVLAEDPTRIKTVPETLREMRTRYPVAYRTAGGESR</sequence>